<dbReference type="EMBL" id="NKCZ01000128">
    <property type="protein sequence ID" value="POD81743.1"/>
    <property type="molecule type" value="Genomic_DNA"/>
</dbReference>
<evidence type="ECO:0000313" key="2">
    <source>
        <dbReference type="EMBL" id="POD81743.1"/>
    </source>
</evidence>
<feature type="region of interest" description="Disordered" evidence="1">
    <location>
        <begin position="43"/>
        <end position="79"/>
    </location>
</feature>
<proteinExistence type="predicted"/>
<organism evidence="2 3">
    <name type="scientific">Lactiplantibacillus plantarum subsp. plantarum</name>
    <dbReference type="NCBI Taxonomy" id="337330"/>
    <lineage>
        <taxon>Bacteria</taxon>
        <taxon>Bacillati</taxon>
        <taxon>Bacillota</taxon>
        <taxon>Bacilli</taxon>
        <taxon>Lactobacillales</taxon>
        <taxon>Lactobacillaceae</taxon>
        <taxon>Lactiplantibacillus</taxon>
    </lineage>
</organism>
<dbReference type="AlphaFoldDB" id="A0A2S3U1Y7"/>
<reference evidence="2 3" key="1">
    <citation type="submission" date="2017-06" db="EMBL/GenBank/DDBJ databases">
        <title>Genome sequence of Lactobacillus plantarum subsp. plantarum strain SRCM101258.</title>
        <authorList>
            <person name="Cho S.H."/>
        </authorList>
    </citation>
    <scope>NUCLEOTIDE SEQUENCE [LARGE SCALE GENOMIC DNA]</scope>
    <source>
        <strain evidence="2 3">SRCM101258</strain>
    </source>
</reference>
<evidence type="ECO:0000256" key="1">
    <source>
        <dbReference type="SAM" id="MobiDB-lite"/>
    </source>
</evidence>
<feature type="compositionally biased region" description="Polar residues" evidence="1">
    <location>
        <begin position="52"/>
        <end position="67"/>
    </location>
</feature>
<gene>
    <name evidence="2" type="ORF">S101258_03347</name>
</gene>
<protein>
    <recommendedName>
        <fullName evidence="4">Cell surface protein</fullName>
    </recommendedName>
</protein>
<sequence length="119" mass="12408">MTVVGQQMTINIDQLDVAVNIFYEVGLTVGHTYTNNAGVTYAPVIGDATDPNEGSSTGEPKSEQSNVAVRFGGSGTASDDIQSYSLVINKTDGDGQSVVGATYQLEDSTGYGTSDRFGD</sequence>
<dbReference type="Proteomes" id="UP000236990">
    <property type="component" value="Unassembled WGS sequence"/>
</dbReference>
<evidence type="ECO:0008006" key="4">
    <source>
        <dbReference type="Google" id="ProtNLM"/>
    </source>
</evidence>
<comment type="caution">
    <text evidence="2">The sequence shown here is derived from an EMBL/GenBank/DDBJ whole genome shotgun (WGS) entry which is preliminary data.</text>
</comment>
<evidence type="ECO:0000313" key="3">
    <source>
        <dbReference type="Proteomes" id="UP000236990"/>
    </source>
</evidence>
<accession>A0A2S3U1Y7</accession>
<name>A0A2S3U1Y7_LACPN</name>